<protein>
    <submittedName>
        <fullName evidence="3">Uncharacterized protein LOC107006220</fullName>
    </submittedName>
</protein>
<proteinExistence type="predicted"/>
<evidence type="ECO:0000313" key="3">
    <source>
        <dbReference type="RefSeq" id="XP_015060314.1"/>
    </source>
</evidence>
<accession>A0ABM1FQQ1</accession>
<feature type="compositionally biased region" description="Polar residues" evidence="1">
    <location>
        <begin position="103"/>
        <end position="112"/>
    </location>
</feature>
<keyword evidence="2" id="KW-1185">Reference proteome</keyword>
<name>A0ABM1FQQ1_SOLPN</name>
<reference evidence="3" key="2">
    <citation type="submission" date="2025-08" db="UniProtKB">
        <authorList>
            <consortium name="RefSeq"/>
        </authorList>
    </citation>
    <scope>IDENTIFICATION</scope>
</reference>
<evidence type="ECO:0000256" key="1">
    <source>
        <dbReference type="SAM" id="MobiDB-lite"/>
    </source>
</evidence>
<dbReference type="GeneID" id="107006220"/>
<dbReference type="Proteomes" id="UP000694930">
    <property type="component" value="Chromosome 12"/>
</dbReference>
<dbReference type="RefSeq" id="XP_015060314.1">
    <property type="nucleotide sequence ID" value="XM_015204828.1"/>
</dbReference>
<evidence type="ECO:0000313" key="2">
    <source>
        <dbReference type="Proteomes" id="UP000694930"/>
    </source>
</evidence>
<feature type="region of interest" description="Disordered" evidence="1">
    <location>
        <begin position="80"/>
        <end position="123"/>
    </location>
</feature>
<feature type="compositionally biased region" description="Basic and acidic residues" evidence="1">
    <location>
        <begin position="80"/>
        <end position="95"/>
    </location>
</feature>
<sequence length="162" mass="18544">MNPPTFLGYKVGEDPQAFLDELYKIVHAMGVTSREKAEFDSYKLKEISQVWMSHGNAFGDMTLPRLMVYDQSIEECMLGRRGRDAKRGRSFEKNKPRSKKMAQNKNAPSSPKVNYERGGGSQVDKPTCSNCLKKHFLKCLADISGFYGWGKDDHRVKIFLLW</sequence>
<reference evidence="2" key="1">
    <citation type="journal article" date="2014" name="Nat. Genet.">
        <title>The genome of the stress-tolerant wild tomato species Solanum pennellii.</title>
        <authorList>
            <person name="Bolger A."/>
            <person name="Scossa F."/>
            <person name="Bolger M.E."/>
            <person name="Lanz C."/>
            <person name="Maumus F."/>
            <person name="Tohge T."/>
            <person name="Quesneville H."/>
            <person name="Alseekh S."/>
            <person name="Sorensen I."/>
            <person name="Lichtenstein G."/>
            <person name="Fich E.A."/>
            <person name="Conte M."/>
            <person name="Keller H."/>
            <person name="Schneeberger K."/>
            <person name="Schwacke R."/>
            <person name="Ofner I."/>
            <person name="Vrebalov J."/>
            <person name="Xu Y."/>
            <person name="Osorio S."/>
            <person name="Aflitos S.A."/>
            <person name="Schijlen E."/>
            <person name="Jimenez-Gomez J.M."/>
            <person name="Ryngajllo M."/>
            <person name="Kimura S."/>
            <person name="Kumar R."/>
            <person name="Koenig D."/>
            <person name="Headland L.R."/>
            <person name="Maloof J.N."/>
            <person name="Sinha N."/>
            <person name="van Ham R.C."/>
            <person name="Lankhorst R.K."/>
            <person name="Mao L."/>
            <person name="Vogel A."/>
            <person name="Arsova B."/>
            <person name="Panstruga R."/>
            <person name="Fei Z."/>
            <person name="Rose J.K."/>
            <person name="Zamir D."/>
            <person name="Carrari F."/>
            <person name="Giovannoni J.J."/>
            <person name="Weigel D."/>
            <person name="Usadel B."/>
            <person name="Fernie A.R."/>
        </authorList>
    </citation>
    <scope>NUCLEOTIDE SEQUENCE [LARGE SCALE GENOMIC DNA]</scope>
    <source>
        <strain evidence="2">cv. LA0716</strain>
    </source>
</reference>
<gene>
    <name evidence="3" type="primary">LOC107006220</name>
</gene>
<organism evidence="2 3">
    <name type="scientific">Solanum pennellii</name>
    <name type="common">Tomato</name>
    <name type="synonym">Lycopersicon pennellii</name>
    <dbReference type="NCBI Taxonomy" id="28526"/>
    <lineage>
        <taxon>Eukaryota</taxon>
        <taxon>Viridiplantae</taxon>
        <taxon>Streptophyta</taxon>
        <taxon>Embryophyta</taxon>
        <taxon>Tracheophyta</taxon>
        <taxon>Spermatophyta</taxon>
        <taxon>Magnoliopsida</taxon>
        <taxon>eudicotyledons</taxon>
        <taxon>Gunneridae</taxon>
        <taxon>Pentapetalae</taxon>
        <taxon>asterids</taxon>
        <taxon>lamiids</taxon>
        <taxon>Solanales</taxon>
        <taxon>Solanaceae</taxon>
        <taxon>Solanoideae</taxon>
        <taxon>Solaneae</taxon>
        <taxon>Solanum</taxon>
        <taxon>Solanum subgen. Lycopersicon</taxon>
    </lineage>
</organism>